<proteinExistence type="predicted"/>
<dbReference type="EMBL" id="BARS01013465">
    <property type="protein sequence ID" value="GAF97059.1"/>
    <property type="molecule type" value="Genomic_DNA"/>
</dbReference>
<name>X0TUZ6_9ZZZZ</name>
<protein>
    <recommendedName>
        <fullName evidence="2">Radical SAM core domain-containing protein</fullName>
    </recommendedName>
</protein>
<gene>
    <name evidence="1" type="ORF">S01H1_23362</name>
</gene>
<dbReference type="InterPro" id="IPR058240">
    <property type="entry name" value="rSAM_sf"/>
</dbReference>
<feature type="non-terminal residue" evidence="1">
    <location>
        <position position="1"/>
    </location>
</feature>
<evidence type="ECO:0000313" key="1">
    <source>
        <dbReference type="EMBL" id="GAF97059.1"/>
    </source>
</evidence>
<feature type="non-terminal residue" evidence="1">
    <location>
        <position position="147"/>
    </location>
</feature>
<comment type="caution">
    <text evidence="1">The sequence shown here is derived from an EMBL/GenBank/DDBJ whole genome shotgun (WGS) entry which is preliminary data.</text>
</comment>
<dbReference type="SUPFAM" id="SSF102114">
    <property type="entry name" value="Radical SAM enzymes"/>
    <property type="match status" value="1"/>
</dbReference>
<reference evidence="1" key="1">
    <citation type="journal article" date="2014" name="Front. Microbiol.">
        <title>High frequency of phylogenetically diverse reductive dehalogenase-homologous genes in deep subseafloor sedimentary metagenomes.</title>
        <authorList>
            <person name="Kawai M."/>
            <person name="Futagami T."/>
            <person name="Toyoda A."/>
            <person name="Takaki Y."/>
            <person name="Nishi S."/>
            <person name="Hori S."/>
            <person name="Arai W."/>
            <person name="Tsubouchi T."/>
            <person name="Morono Y."/>
            <person name="Uchiyama I."/>
            <person name="Ito T."/>
            <person name="Fujiyama A."/>
            <person name="Inagaki F."/>
            <person name="Takami H."/>
        </authorList>
    </citation>
    <scope>NUCLEOTIDE SEQUENCE</scope>
    <source>
        <strain evidence="1">Expedition CK06-06</strain>
    </source>
</reference>
<evidence type="ECO:0008006" key="2">
    <source>
        <dbReference type="Google" id="ProtNLM"/>
    </source>
</evidence>
<dbReference type="AlphaFoldDB" id="X0TUZ6"/>
<accession>X0TUZ6</accession>
<sequence length="147" mass="17229">QAHPADLSLEQAKQLGPYCNLIVIGIQQTERLRRTVFQRSYSDDQVRELAYALDVPNINYDMITRVPEEMEADRQDYLELLFSLPRPAGNRIFPLTYFPGTTLTHRHLAQGKITPKQIVGKFSEMPEWGIHPYYNRLQYHEIFVLCY</sequence>
<organism evidence="1">
    <name type="scientific">marine sediment metagenome</name>
    <dbReference type="NCBI Taxonomy" id="412755"/>
    <lineage>
        <taxon>unclassified sequences</taxon>
        <taxon>metagenomes</taxon>
        <taxon>ecological metagenomes</taxon>
    </lineage>
</organism>